<dbReference type="InterPro" id="IPR032284">
    <property type="entry name" value="RecQ_Zn-bd"/>
</dbReference>
<dbReference type="Pfam" id="PF00271">
    <property type="entry name" value="Helicase_C"/>
    <property type="match status" value="1"/>
</dbReference>
<dbReference type="GO" id="GO:0003677">
    <property type="term" value="F:DNA binding"/>
    <property type="evidence" value="ECO:0007669"/>
    <property type="project" value="UniProtKB-KW"/>
</dbReference>
<feature type="compositionally biased region" description="Gly residues" evidence="13">
    <location>
        <begin position="1649"/>
        <end position="1658"/>
    </location>
</feature>
<dbReference type="SMART" id="SM00490">
    <property type="entry name" value="HELICc"/>
    <property type="match status" value="1"/>
</dbReference>
<dbReference type="Pfam" id="PF00270">
    <property type="entry name" value="DEAD"/>
    <property type="match status" value="1"/>
</dbReference>
<feature type="compositionally biased region" description="Basic and acidic residues" evidence="13">
    <location>
        <begin position="183"/>
        <end position="194"/>
    </location>
</feature>
<feature type="compositionally biased region" description="Low complexity" evidence="13">
    <location>
        <begin position="1624"/>
        <end position="1638"/>
    </location>
</feature>
<feature type="region of interest" description="Disordered" evidence="13">
    <location>
        <begin position="714"/>
        <end position="760"/>
    </location>
</feature>
<feature type="compositionally biased region" description="Gly residues" evidence="13">
    <location>
        <begin position="1602"/>
        <end position="1623"/>
    </location>
</feature>
<dbReference type="InterPro" id="IPR004589">
    <property type="entry name" value="DNA_helicase_ATP-dep_RecQ"/>
</dbReference>
<evidence type="ECO:0000256" key="6">
    <source>
        <dbReference type="ARBA" id="ARBA00022840"/>
    </source>
</evidence>
<dbReference type="Proteomes" id="UP000007115">
    <property type="component" value="Unassembled WGS sequence"/>
</dbReference>
<dbReference type="FunFam" id="3.40.50.300:FF:000537">
    <property type="entry name" value="Bloom syndrome RecQ-like helicase"/>
    <property type="match status" value="1"/>
</dbReference>
<evidence type="ECO:0000256" key="3">
    <source>
        <dbReference type="ARBA" id="ARBA00022741"/>
    </source>
</evidence>
<feature type="region of interest" description="Disordered" evidence="13">
    <location>
        <begin position="596"/>
        <end position="649"/>
    </location>
</feature>
<dbReference type="OrthoDB" id="10261556at2759"/>
<dbReference type="InterPro" id="IPR036390">
    <property type="entry name" value="WH_DNA-bd_sf"/>
</dbReference>
<dbReference type="GO" id="GO:0005737">
    <property type="term" value="C:cytoplasm"/>
    <property type="evidence" value="ECO:0007669"/>
    <property type="project" value="TreeGrafter"/>
</dbReference>
<evidence type="ECO:0000256" key="8">
    <source>
        <dbReference type="ARBA" id="ARBA00023235"/>
    </source>
</evidence>
<dbReference type="Gene3D" id="1.10.10.10">
    <property type="entry name" value="Winged helix-like DNA-binding domain superfamily/Winged helix DNA-binding domain"/>
    <property type="match status" value="1"/>
</dbReference>
<dbReference type="SUPFAM" id="SSF46785">
    <property type="entry name" value="Winged helix' DNA-binding domain"/>
    <property type="match status" value="1"/>
</dbReference>
<dbReference type="PROSITE" id="PS51192">
    <property type="entry name" value="HELICASE_ATP_BIND_1"/>
    <property type="match status" value="1"/>
</dbReference>
<dbReference type="GO" id="GO:0043138">
    <property type="term" value="F:3'-5' DNA helicase activity"/>
    <property type="evidence" value="ECO:0007669"/>
    <property type="project" value="UniProtKB-EC"/>
</dbReference>
<dbReference type="GO" id="GO:0000724">
    <property type="term" value="P:double-strand break repair via homologous recombination"/>
    <property type="evidence" value="ECO:0007669"/>
    <property type="project" value="TreeGrafter"/>
</dbReference>
<evidence type="ECO:0000256" key="12">
    <source>
        <dbReference type="SAM" id="Coils"/>
    </source>
</evidence>
<dbReference type="InParanoid" id="G9MKV1"/>
<proteinExistence type="inferred from homology"/>
<evidence type="ECO:0000256" key="7">
    <source>
        <dbReference type="ARBA" id="ARBA00023125"/>
    </source>
</evidence>
<keyword evidence="7" id="KW-0238">DNA-binding</keyword>
<dbReference type="GO" id="GO:0006260">
    <property type="term" value="P:DNA replication"/>
    <property type="evidence" value="ECO:0007669"/>
    <property type="project" value="InterPro"/>
</dbReference>
<dbReference type="PANTHER" id="PTHR13710">
    <property type="entry name" value="DNA HELICASE RECQ FAMILY MEMBER"/>
    <property type="match status" value="1"/>
</dbReference>
<dbReference type="InterPro" id="IPR036388">
    <property type="entry name" value="WH-like_DNA-bd_sf"/>
</dbReference>
<feature type="region of interest" description="Disordered" evidence="13">
    <location>
        <begin position="21"/>
        <end position="157"/>
    </location>
</feature>
<comment type="catalytic activity">
    <reaction evidence="10">
        <text>Couples ATP hydrolysis with the unwinding of duplex DNA by translocating in the 3'-5' direction.</text>
        <dbReference type="EC" id="5.6.2.4"/>
    </reaction>
</comment>
<name>G9MKV1_HYPVG</name>
<dbReference type="GeneID" id="25790660"/>
<feature type="domain" description="Helicase C-terminal" evidence="15">
    <location>
        <begin position="995"/>
        <end position="1144"/>
    </location>
</feature>
<comment type="similarity">
    <text evidence="2">Belongs to the helicase family. RecQ subfamily.</text>
</comment>
<evidence type="ECO:0000256" key="2">
    <source>
        <dbReference type="ARBA" id="ARBA00005446"/>
    </source>
</evidence>
<dbReference type="VEuPathDB" id="FungiDB:TRIVIDRAFT_212358"/>
<dbReference type="GO" id="GO:0005634">
    <property type="term" value="C:nucleus"/>
    <property type="evidence" value="ECO:0007669"/>
    <property type="project" value="UniProtKB-SubCell"/>
</dbReference>
<dbReference type="FunFam" id="3.40.50.300:FF:001975">
    <property type="entry name" value="ATP-dependent DNA helicase"/>
    <property type="match status" value="1"/>
</dbReference>
<comment type="caution">
    <text evidence="16">The sequence shown here is derived from an EMBL/GenBank/DDBJ whole genome shotgun (WGS) entry which is preliminary data.</text>
</comment>
<evidence type="ECO:0000256" key="4">
    <source>
        <dbReference type="ARBA" id="ARBA00022801"/>
    </source>
</evidence>
<feature type="compositionally biased region" description="Low complexity" evidence="13">
    <location>
        <begin position="101"/>
        <end position="114"/>
    </location>
</feature>
<dbReference type="InterPro" id="IPR018982">
    <property type="entry name" value="RQC_domain"/>
</dbReference>
<dbReference type="eggNOG" id="KOG0351">
    <property type="taxonomic scope" value="Eukaryota"/>
</dbReference>
<dbReference type="InterPro" id="IPR002464">
    <property type="entry name" value="DNA/RNA_helicase_DEAH_CS"/>
</dbReference>
<dbReference type="PANTHER" id="PTHR13710:SF153">
    <property type="entry name" value="RECQ-LIKE DNA HELICASE BLM"/>
    <property type="match status" value="1"/>
</dbReference>
<comment type="subcellular location">
    <subcellularLocation>
        <location evidence="1">Nucleus</location>
    </subcellularLocation>
</comment>
<dbReference type="HOGENOM" id="CLU_001103_16_1_1"/>
<keyword evidence="4" id="KW-0378">Hydrolase</keyword>
<evidence type="ECO:0000256" key="5">
    <source>
        <dbReference type="ARBA" id="ARBA00022806"/>
    </source>
</evidence>
<feature type="compositionally biased region" description="Basic and acidic residues" evidence="13">
    <location>
        <begin position="332"/>
        <end position="343"/>
    </location>
</feature>
<feature type="compositionally biased region" description="Polar residues" evidence="13">
    <location>
        <begin position="1320"/>
        <end position="1334"/>
    </location>
</feature>
<protein>
    <recommendedName>
        <fullName evidence="11">DNA 3'-5' helicase</fullName>
        <ecNumber evidence="11">5.6.2.4</ecNumber>
    </recommendedName>
</protein>
<dbReference type="InterPro" id="IPR014001">
    <property type="entry name" value="Helicase_ATP-bd"/>
</dbReference>
<keyword evidence="3" id="KW-0547">Nucleotide-binding</keyword>
<dbReference type="InterPro" id="IPR011545">
    <property type="entry name" value="DEAD/DEAH_box_helicase_dom"/>
</dbReference>
<feature type="region of interest" description="Disordered" evidence="13">
    <location>
        <begin position="666"/>
        <end position="698"/>
    </location>
</feature>
<dbReference type="SMART" id="SM00956">
    <property type="entry name" value="RQC"/>
    <property type="match status" value="1"/>
</dbReference>
<feature type="domain" description="Helicase ATP-binding" evidence="14">
    <location>
        <begin position="791"/>
        <end position="972"/>
    </location>
</feature>
<feature type="compositionally biased region" description="Polar residues" evidence="13">
    <location>
        <begin position="596"/>
        <end position="607"/>
    </location>
</feature>
<dbReference type="CDD" id="cd18794">
    <property type="entry name" value="SF2_C_RecQ"/>
    <property type="match status" value="1"/>
</dbReference>
<evidence type="ECO:0000256" key="13">
    <source>
        <dbReference type="SAM" id="MobiDB-lite"/>
    </source>
</evidence>
<evidence type="ECO:0000313" key="17">
    <source>
        <dbReference type="Proteomes" id="UP000007115"/>
    </source>
</evidence>
<evidence type="ECO:0000256" key="10">
    <source>
        <dbReference type="ARBA" id="ARBA00034617"/>
    </source>
</evidence>
<evidence type="ECO:0000313" key="16">
    <source>
        <dbReference type="EMBL" id="EHK24847.1"/>
    </source>
</evidence>
<keyword evidence="8" id="KW-0413">Isomerase</keyword>
<sequence length="1658" mass="183873">MTRNNLSGHLTWLLKNAALSKPTAPQFPQTSDTASFHFSQSQSTNGGRAADFSQATTLSAGADRRIHQAQESGSSNGPPKREEVSQDTEVAVLEDDSMGRLSLSTKSKKPLLLSQNGPLATPSSADSRSKQILAESIKTSGPSRQNPSPGLDADFADFDVDDLEYMDLTRTTGASDESEEFGDDVKVWTEKDASWKAPLPKSRKRKSADTGDVDTAADSQFPDVYQLLGTDPPAPTPGRHSANKVSSPDLANLQQVEEMIVTKLSKGAQKASSKMSLAGSSSPLGRVAIRRAPSPIKQTPEKDYAITSSERRKKVKVAGHRSASPDSLNLDEDAHRPEQRQVDEFFIPDSDDEFVTPPSRTTTSKKQPAEPLFDPQDEDAFIMDVEDQSFAPSSQTPKLLSHILENPQFLTKRCGYLDGQIQKNERDFMQAINDRLPKDKRNEIKAEKERLVQQQKVTKDLNESVERYKTLCEQREAVAQQIARSYSNGLDTDEDEARLDELTERVEATERELFQMIVAAGLDEASLLEPLEGRAPNRRDDHIVVLGTQAGHGGMVNMSRSSRDVPVPMGGTQVVHQTQLPEPIRSQLWNEPISTQQLTGGSGVLSQEDQDSRSRPFPRHSSHAAQFPEYASASAPRAGPRPPTNRDLDAEEDFFSDIDDMEMQLLPKPAKKTTQFEARKTPQRNRIQRSGNEFSDFSDDADMLAFAQDYEVRQTAGEPSLDSRRAFSETSGNVAPAPKQRQSTKRQPPPDPSQTRIPAELMRHPWSADVQKTLKDRFRMKGFRQNQLEAINATLAGDDAFVLMPTGGGKSLCYQLPAVVKSGRTRGVTIVVSPLLSLMQDQVDHMKALGIQAVAFNSECSPEYKRQVMSAFNERNPEHFIELLYVTPEMASKSPQFMNALQSLYRSRKFARIVIDEAHCVSQWGHDFRPDYKTLGQLRSKFPEVPVMALTATATQNVIVDIKHNLGMNNCQVFSQSFNRPNLYYEVRPKSSNPVVTQQIAALINSKYPNVTGIVYTISRKQAEDVAQKLSDNGITARHYHAAITPTEKVEVQTAWQKGQVKVVVATIAFGMGIDKPDVRYVIHHGIPKSLEGYYQETGRAGRDGKPSDCILFYGKADIRVLKKLIMDGDGSKDQKERQMAMLNRVTAFCDNKADCRRTEVLRYFGEDFTPSQCHKTCDNCQAGLVFEQQDFSEYAIAAIRIVQQQHRLTANQCADILIGRKYPDNQDQNSDEYHGMAKGMKKHEMVRVIDRLSAEKGFHEDNIVGNHGVAIQYLRIGPAANQFLTGRRKLMLTVQVSDSGDANQTKIKKTKTNRKQKEPANNVQSTYVSSPINTRRKRATVVDSDDDDDSNLPTTSHGYVNDGFVISDEELEDEAEEDMADEEAFEPLPQHRPAKPTTSKSSHKKTQRPEPIPSKRRLQDLPDIHQDVVDAFVQEARQLEERIRNRLGLRRPMFTDTHLQEMAINWTTSIDRMSRIPGIDVDRVQEVGPKLIQMLNVYHKSYREIAGADAGAASASTSNLDQEIVDLISSDLDIDEDEEESMGGGEDSHYFASKPSADVQAFHDRLQSLNDQPSQSRGRSSYSRGGGSRRFSGKKWSKRGGAAGGSQRRGGSAGRRGGGSSSGAGPSSRSGASSSNGFRRDGRIAKKSGGGIGLMPL</sequence>
<dbReference type="PROSITE" id="PS00690">
    <property type="entry name" value="DEAH_ATP_HELICASE"/>
    <property type="match status" value="1"/>
</dbReference>
<feature type="compositionally biased region" description="Acidic residues" evidence="13">
    <location>
        <begin position="1368"/>
        <end position="1386"/>
    </location>
</feature>
<feature type="compositionally biased region" description="Polar residues" evidence="13">
    <location>
        <begin position="115"/>
        <end position="126"/>
    </location>
</feature>
<dbReference type="SUPFAM" id="SSF52540">
    <property type="entry name" value="P-loop containing nucleoside triphosphate hydrolases"/>
    <property type="match status" value="1"/>
</dbReference>
<dbReference type="InterPro" id="IPR027417">
    <property type="entry name" value="P-loop_NTPase"/>
</dbReference>
<organism evidence="16 17">
    <name type="scientific">Hypocrea virens (strain Gv29-8 / FGSC 10586)</name>
    <name type="common">Gliocladium virens</name>
    <name type="synonym">Trichoderma virens</name>
    <dbReference type="NCBI Taxonomy" id="413071"/>
    <lineage>
        <taxon>Eukaryota</taxon>
        <taxon>Fungi</taxon>
        <taxon>Dikarya</taxon>
        <taxon>Ascomycota</taxon>
        <taxon>Pezizomycotina</taxon>
        <taxon>Sordariomycetes</taxon>
        <taxon>Hypocreomycetidae</taxon>
        <taxon>Hypocreales</taxon>
        <taxon>Hypocreaceae</taxon>
        <taxon>Trichoderma</taxon>
    </lineage>
</organism>
<dbReference type="Gene3D" id="3.40.50.300">
    <property type="entry name" value="P-loop containing nucleotide triphosphate hydrolases"/>
    <property type="match status" value="2"/>
</dbReference>
<dbReference type="EMBL" id="ABDF02000004">
    <property type="protein sequence ID" value="EHK24847.1"/>
    <property type="molecule type" value="Genomic_DNA"/>
</dbReference>
<evidence type="ECO:0000259" key="15">
    <source>
        <dbReference type="PROSITE" id="PS51194"/>
    </source>
</evidence>
<accession>G9MKV1</accession>
<keyword evidence="12" id="KW-0175">Coiled coil</keyword>
<dbReference type="GO" id="GO:0016787">
    <property type="term" value="F:hydrolase activity"/>
    <property type="evidence" value="ECO:0007669"/>
    <property type="project" value="UniProtKB-KW"/>
</dbReference>
<feature type="coiled-coil region" evidence="12">
    <location>
        <begin position="492"/>
        <end position="519"/>
    </location>
</feature>
<keyword evidence="9" id="KW-0539">Nucleus</keyword>
<keyword evidence="6" id="KW-0067">ATP-binding</keyword>
<dbReference type="CDD" id="cd17920">
    <property type="entry name" value="DEXHc_RecQ"/>
    <property type="match status" value="1"/>
</dbReference>
<dbReference type="GO" id="GO:0009378">
    <property type="term" value="F:four-way junction helicase activity"/>
    <property type="evidence" value="ECO:0007669"/>
    <property type="project" value="TreeGrafter"/>
</dbReference>
<dbReference type="GO" id="GO:0005694">
    <property type="term" value="C:chromosome"/>
    <property type="evidence" value="ECO:0007669"/>
    <property type="project" value="TreeGrafter"/>
</dbReference>
<feature type="region of interest" description="Disordered" evidence="13">
    <location>
        <begin position="1300"/>
        <end position="1422"/>
    </location>
</feature>
<dbReference type="EC" id="5.6.2.4" evidence="11"/>
<evidence type="ECO:0000259" key="14">
    <source>
        <dbReference type="PROSITE" id="PS51192"/>
    </source>
</evidence>
<evidence type="ECO:0000256" key="1">
    <source>
        <dbReference type="ARBA" id="ARBA00004123"/>
    </source>
</evidence>
<keyword evidence="17" id="KW-1185">Reference proteome</keyword>
<dbReference type="OMA" id="MAINWTT"/>
<dbReference type="STRING" id="413071.G9MKV1"/>
<feature type="region of interest" description="Disordered" evidence="13">
    <location>
        <begin position="1569"/>
        <end position="1658"/>
    </location>
</feature>
<dbReference type="PROSITE" id="PS51194">
    <property type="entry name" value="HELICASE_CTER"/>
    <property type="match status" value="1"/>
</dbReference>
<dbReference type="Pfam" id="PF09382">
    <property type="entry name" value="RQC"/>
    <property type="match status" value="1"/>
</dbReference>
<feature type="compositionally biased region" description="Polar residues" evidence="13">
    <location>
        <begin position="137"/>
        <end position="148"/>
    </location>
</feature>
<dbReference type="RefSeq" id="XP_013959047.1">
    <property type="nucleotide sequence ID" value="XM_014103572.1"/>
</dbReference>
<keyword evidence="5" id="KW-0347">Helicase</keyword>
<dbReference type="InterPro" id="IPR001650">
    <property type="entry name" value="Helicase_C-like"/>
</dbReference>
<feature type="region of interest" description="Disordered" evidence="13">
    <location>
        <begin position="169"/>
        <end position="251"/>
    </location>
</feature>
<feature type="compositionally biased region" description="Low complexity" evidence="13">
    <location>
        <begin position="270"/>
        <end position="282"/>
    </location>
</feature>
<gene>
    <name evidence="16" type="ORF">TRIVIDRAFT_212358</name>
</gene>
<evidence type="ECO:0000256" key="9">
    <source>
        <dbReference type="ARBA" id="ARBA00023242"/>
    </source>
</evidence>
<dbReference type="GO" id="GO:0005524">
    <property type="term" value="F:ATP binding"/>
    <property type="evidence" value="ECO:0007669"/>
    <property type="project" value="UniProtKB-KW"/>
</dbReference>
<dbReference type="NCBIfam" id="TIGR00614">
    <property type="entry name" value="recQ_fam"/>
    <property type="match status" value="1"/>
</dbReference>
<evidence type="ECO:0000256" key="11">
    <source>
        <dbReference type="ARBA" id="ARBA00034808"/>
    </source>
</evidence>
<dbReference type="Pfam" id="PF16124">
    <property type="entry name" value="RecQ_Zn_bind"/>
    <property type="match status" value="1"/>
</dbReference>
<dbReference type="SMART" id="SM00487">
    <property type="entry name" value="DEXDc"/>
    <property type="match status" value="1"/>
</dbReference>
<feature type="compositionally biased region" description="Polar residues" evidence="13">
    <location>
        <begin position="26"/>
        <end position="46"/>
    </location>
</feature>
<reference evidence="16 17" key="1">
    <citation type="journal article" date="2011" name="Genome Biol.">
        <title>Comparative genome sequence analysis underscores mycoparasitism as the ancestral life style of Trichoderma.</title>
        <authorList>
            <person name="Kubicek C.P."/>
            <person name="Herrera-Estrella A."/>
            <person name="Seidl-Seiboth V."/>
            <person name="Martinez D.A."/>
            <person name="Druzhinina I.S."/>
            <person name="Thon M."/>
            <person name="Zeilinger S."/>
            <person name="Casas-Flores S."/>
            <person name="Horwitz B.A."/>
            <person name="Mukherjee P.K."/>
            <person name="Mukherjee M."/>
            <person name="Kredics L."/>
            <person name="Alcaraz L.D."/>
            <person name="Aerts A."/>
            <person name="Antal Z."/>
            <person name="Atanasova L."/>
            <person name="Cervantes-Badillo M.G."/>
            <person name="Challacombe J."/>
            <person name="Chertkov O."/>
            <person name="McCluskey K."/>
            <person name="Coulpier F."/>
            <person name="Deshpande N."/>
            <person name="von Doehren H."/>
            <person name="Ebbole D.J."/>
            <person name="Esquivel-Naranjo E.U."/>
            <person name="Fekete E."/>
            <person name="Flipphi M."/>
            <person name="Glaser F."/>
            <person name="Gomez-Rodriguez E.Y."/>
            <person name="Gruber S."/>
            <person name="Han C."/>
            <person name="Henrissat B."/>
            <person name="Hermosa R."/>
            <person name="Hernandez-Onate M."/>
            <person name="Karaffa L."/>
            <person name="Kosti I."/>
            <person name="Le Crom S."/>
            <person name="Lindquist E."/>
            <person name="Lucas S."/>
            <person name="Luebeck M."/>
            <person name="Luebeck P.S."/>
            <person name="Margeot A."/>
            <person name="Metz B."/>
            <person name="Misra M."/>
            <person name="Nevalainen H."/>
            <person name="Omann M."/>
            <person name="Packer N."/>
            <person name="Perrone G."/>
            <person name="Uresti-Rivera E.E."/>
            <person name="Salamov A."/>
            <person name="Schmoll M."/>
            <person name="Seiboth B."/>
            <person name="Shapiro H."/>
            <person name="Sukno S."/>
            <person name="Tamayo-Ramos J.A."/>
            <person name="Tisch D."/>
            <person name="Wiest A."/>
            <person name="Wilkinson H.H."/>
            <person name="Zhang M."/>
            <person name="Coutinho P.M."/>
            <person name="Kenerley C.M."/>
            <person name="Monte E."/>
            <person name="Baker S.E."/>
            <person name="Grigoriev I.V."/>
        </authorList>
    </citation>
    <scope>NUCLEOTIDE SEQUENCE [LARGE SCALE GENOMIC DNA]</scope>
    <source>
        <strain evidence="17">Gv29-8 / FGSC 10586</strain>
    </source>
</reference>
<feature type="region of interest" description="Disordered" evidence="13">
    <location>
        <begin position="264"/>
        <end position="374"/>
    </location>
</feature>